<dbReference type="AlphaFoldDB" id="A0A3S4ZQK7"/>
<evidence type="ECO:0000313" key="3">
    <source>
        <dbReference type="Proteomes" id="UP000784294"/>
    </source>
</evidence>
<comment type="caution">
    <text evidence="2">The sequence shown here is derived from an EMBL/GenBank/DDBJ whole genome shotgun (WGS) entry which is preliminary data.</text>
</comment>
<dbReference type="EMBL" id="CAAALY010032222">
    <property type="protein sequence ID" value="VEL17347.1"/>
    <property type="molecule type" value="Genomic_DNA"/>
</dbReference>
<sequence>MTFFRPNLLLYPLPFLLLAPHYCVPFLLFSHSLRKSTHCSVNVVLHANLPPFAFCSQLVGSETVCVAIPDARQSEELRARSKIPVHTSNVAVAVAGRTPTKWADVEATADSHLEASELEATGDKRDGARVQRSANTVVEPEPLIDLALVMSASTVALKDALSQARRASIQDALFDGERMRSLLEATASSSPLHGLAGGCGSPSHRSPTDDGLGDSAAEEEDSEPEWEAAATAGEEEAQRRDDRRDRTLVETHSPPRSGSPTGRLG</sequence>
<feature type="region of interest" description="Disordered" evidence="1">
    <location>
        <begin position="190"/>
        <end position="265"/>
    </location>
</feature>
<feature type="compositionally biased region" description="Polar residues" evidence="1">
    <location>
        <begin position="254"/>
        <end position="265"/>
    </location>
</feature>
<dbReference type="Proteomes" id="UP000784294">
    <property type="component" value="Unassembled WGS sequence"/>
</dbReference>
<evidence type="ECO:0000256" key="1">
    <source>
        <dbReference type="SAM" id="MobiDB-lite"/>
    </source>
</evidence>
<feature type="non-terminal residue" evidence="2">
    <location>
        <position position="265"/>
    </location>
</feature>
<gene>
    <name evidence="2" type="ORF">PXEA_LOCUS10787</name>
</gene>
<feature type="compositionally biased region" description="Acidic residues" evidence="1">
    <location>
        <begin position="216"/>
        <end position="226"/>
    </location>
</feature>
<feature type="compositionally biased region" description="Basic and acidic residues" evidence="1">
    <location>
        <begin position="236"/>
        <end position="249"/>
    </location>
</feature>
<reference evidence="2" key="1">
    <citation type="submission" date="2018-11" db="EMBL/GenBank/DDBJ databases">
        <authorList>
            <consortium name="Pathogen Informatics"/>
        </authorList>
    </citation>
    <scope>NUCLEOTIDE SEQUENCE</scope>
</reference>
<keyword evidence="3" id="KW-1185">Reference proteome</keyword>
<accession>A0A3S4ZQK7</accession>
<proteinExistence type="predicted"/>
<protein>
    <submittedName>
        <fullName evidence="2">Uncharacterized protein</fullName>
    </submittedName>
</protein>
<evidence type="ECO:0000313" key="2">
    <source>
        <dbReference type="EMBL" id="VEL17347.1"/>
    </source>
</evidence>
<organism evidence="2 3">
    <name type="scientific">Protopolystoma xenopodis</name>
    <dbReference type="NCBI Taxonomy" id="117903"/>
    <lineage>
        <taxon>Eukaryota</taxon>
        <taxon>Metazoa</taxon>
        <taxon>Spiralia</taxon>
        <taxon>Lophotrochozoa</taxon>
        <taxon>Platyhelminthes</taxon>
        <taxon>Monogenea</taxon>
        <taxon>Polyopisthocotylea</taxon>
        <taxon>Polystomatidea</taxon>
        <taxon>Polystomatidae</taxon>
        <taxon>Protopolystoma</taxon>
    </lineage>
</organism>
<name>A0A3S4ZQK7_9PLAT</name>